<evidence type="ECO:0000313" key="1">
    <source>
        <dbReference type="EMBL" id="MBW2961956.1"/>
    </source>
</evidence>
<dbReference type="NCBIfam" id="NF041200">
    <property type="entry name" value="mob_BfmA_Nterm"/>
    <property type="match status" value="1"/>
</dbReference>
<evidence type="ECO:0000313" key="2">
    <source>
        <dbReference type="Proteomes" id="UP000719267"/>
    </source>
</evidence>
<reference evidence="1 2" key="1">
    <citation type="submission" date="2021-07" db="EMBL/GenBank/DDBJ databases">
        <title>Mesonia aestuariivivens sp. nov., isolated from a tidal flat.</title>
        <authorList>
            <person name="Kim Y.-O."/>
            <person name="Yoon J.-H."/>
        </authorList>
    </citation>
    <scope>NUCLEOTIDE SEQUENCE [LARGE SCALE GENOMIC DNA]</scope>
    <source>
        <strain evidence="1 2">JHPTF-M18</strain>
    </source>
</reference>
<proteinExistence type="predicted"/>
<keyword evidence="2" id="KW-1185">Reference proteome</keyword>
<dbReference type="InterPro" id="IPR048012">
    <property type="entry name" value="BfmA-like_N"/>
</dbReference>
<sequence length="171" mass="19925">MKKKSIIIDDFHHKELMKISKVYGAKYGDFVQAMILYFKKTGINPLETANDNPAELIKVLDKRIVSFMRVQERDILKPMRNEAFTYSKDQNTNFNNLQGWVKDAIVKVNKFDEARSKKLSDGFKAILKDINRVEVEVKKQQEALHLICEYLDQKNKSGFKAKFNSIFKDAD</sequence>
<organism evidence="1 2">
    <name type="scientific">Mesonia aestuariivivens</name>
    <dbReference type="NCBI Taxonomy" id="2796128"/>
    <lineage>
        <taxon>Bacteria</taxon>
        <taxon>Pseudomonadati</taxon>
        <taxon>Bacteroidota</taxon>
        <taxon>Flavobacteriia</taxon>
        <taxon>Flavobacteriales</taxon>
        <taxon>Flavobacteriaceae</taxon>
        <taxon>Mesonia</taxon>
    </lineage>
</organism>
<dbReference type="Proteomes" id="UP000719267">
    <property type="component" value="Unassembled WGS sequence"/>
</dbReference>
<accession>A0ABS6W269</accession>
<evidence type="ECO:0008006" key="3">
    <source>
        <dbReference type="Google" id="ProtNLM"/>
    </source>
</evidence>
<name>A0ABS6W269_9FLAO</name>
<dbReference type="EMBL" id="JAHWDF010000008">
    <property type="protein sequence ID" value="MBW2961956.1"/>
    <property type="molecule type" value="Genomic_DNA"/>
</dbReference>
<protein>
    <recommendedName>
        <fullName evidence="3">DUF3486 family protein</fullName>
    </recommendedName>
</protein>
<comment type="caution">
    <text evidence="1">The sequence shown here is derived from an EMBL/GenBank/DDBJ whole genome shotgun (WGS) entry which is preliminary data.</text>
</comment>
<gene>
    <name evidence="1" type="ORF">KW502_09115</name>
</gene>
<dbReference type="RefSeq" id="WP_219040242.1">
    <property type="nucleotide sequence ID" value="NZ_JAHWDF010000008.1"/>
</dbReference>